<evidence type="ECO:0000256" key="1">
    <source>
        <dbReference type="ARBA" id="ARBA00012528"/>
    </source>
</evidence>
<dbReference type="GO" id="GO:0020037">
    <property type="term" value="F:heme binding"/>
    <property type="evidence" value="ECO:0007669"/>
    <property type="project" value="InterPro"/>
</dbReference>
<comment type="caution">
    <text evidence="6">The sequence shown here is derived from an EMBL/GenBank/DDBJ whole genome shotgun (WGS) entry which is preliminary data.</text>
</comment>
<dbReference type="RefSeq" id="WP_373869873.1">
    <property type="nucleotide sequence ID" value="NZ_BMIF01000005.1"/>
</dbReference>
<evidence type="ECO:0000256" key="3">
    <source>
        <dbReference type="ARBA" id="ARBA00029839"/>
    </source>
</evidence>
<dbReference type="InterPro" id="IPR044398">
    <property type="entry name" value="Globin-sensor_dom"/>
</dbReference>
<dbReference type="AlphaFoldDB" id="A0A916RQ93"/>
<dbReference type="InterPro" id="IPR009050">
    <property type="entry name" value="Globin-like_sf"/>
</dbReference>
<dbReference type="InterPro" id="IPR043128">
    <property type="entry name" value="Rev_trsase/Diguanyl_cyclase"/>
</dbReference>
<feature type="domain" description="GGDEF" evidence="5">
    <location>
        <begin position="324"/>
        <end position="457"/>
    </location>
</feature>
<dbReference type="GO" id="GO:0005886">
    <property type="term" value="C:plasma membrane"/>
    <property type="evidence" value="ECO:0007669"/>
    <property type="project" value="TreeGrafter"/>
</dbReference>
<dbReference type="GO" id="GO:1902201">
    <property type="term" value="P:negative regulation of bacterial-type flagellum-dependent cell motility"/>
    <property type="evidence" value="ECO:0007669"/>
    <property type="project" value="TreeGrafter"/>
</dbReference>
<dbReference type="FunFam" id="3.30.70.270:FF:000001">
    <property type="entry name" value="Diguanylate cyclase domain protein"/>
    <property type="match status" value="1"/>
</dbReference>
<dbReference type="GO" id="GO:0019825">
    <property type="term" value="F:oxygen binding"/>
    <property type="evidence" value="ECO:0007669"/>
    <property type="project" value="InterPro"/>
</dbReference>
<evidence type="ECO:0000256" key="4">
    <source>
        <dbReference type="ARBA" id="ARBA00034247"/>
    </source>
</evidence>
<evidence type="ECO:0000259" key="5">
    <source>
        <dbReference type="PROSITE" id="PS50887"/>
    </source>
</evidence>
<evidence type="ECO:0000256" key="2">
    <source>
        <dbReference type="ARBA" id="ARBA00015125"/>
    </source>
</evidence>
<sequence length="460" mass="51562">MTVLDTKLRFWRMTTAEDRTTATRILTSVITANVDKLVSVFYGTFLKHQEGSMFLNHSVVHGRLSLSLRNWLLNLLNLDEVETDAFQQAQLQIGAVHARIGLPVHLMLEGGSLLKVEIAKILSSLPDVDASDKMAALTVLDEVIDYSMRLMSASYVSDTRNRAHEDEAFRLFALGQDITTERESQRAALMEWCQSVLFDLATGRDVAALEPLAQSPFGLWLRHRAVLMFRRSNILQSIQAIMERVDEEILPAIEHAKRTGSAETVKYIGHLQGAIDEIKYLLSDLFQSATELESGRDPLTRVLNRKFLPSVLGREITLAKKNGLPLSLLMLDVDHFKAVNDRYGHTAGDAVLRQVAEGLMDLARASDFVFRYGGEEFLIVLVETDAPEAFQVAERLRRHFEIRRITLPDETDLKVTISAGVATYEGHPDYEYFINAADAALLRAKQSGRNCVVEHVARAA</sequence>
<evidence type="ECO:0000313" key="7">
    <source>
        <dbReference type="Proteomes" id="UP000636264"/>
    </source>
</evidence>
<organism evidence="6 7">
    <name type="scientific">Nitratireductor aestuarii</name>
    <dbReference type="NCBI Taxonomy" id="1735103"/>
    <lineage>
        <taxon>Bacteria</taxon>
        <taxon>Pseudomonadati</taxon>
        <taxon>Pseudomonadota</taxon>
        <taxon>Alphaproteobacteria</taxon>
        <taxon>Hyphomicrobiales</taxon>
        <taxon>Phyllobacteriaceae</taxon>
        <taxon>Nitratireductor</taxon>
    </lineage>
</organism>
<proteinExistence type="predicted"/>
<dbReference type="SMART" id="SM00267">
    <property type="entry name" value="GGDEF"/>
    <property type="match status" value="1"/>
</dbReference>
<keyword evidence="7" id="KW-1185">Reference proteome</keyword>
<dbReference type="Gene3D" id="3.30.70.270">
    <property type="match status" value="1"/>
</dbReference>
<dbReference type="NCBIfam" id="TIGR00254">
    <property type="entry name" value="GGDEF"/>
    <property type="match status" value="1"/>
</dbReference>
<protein>
    <recommendedName>
        <fullName evidence="2">Diguanylate cyclase DosC</fullName>
        <ecNumber evidence="1">2.7.7.65</ecNumber>
    </recommendedName>
    <alternativeName>
        <fullName evidence="3">Direct oxygen-sensing cyclase</fullName>
    </alternativeName>
</protein>
<evidence type="ECO:0000313" key="6">
    <source>
        <dbReference type="EMBL" id="GGA65285.1"/>
    </source>
</evidence>
<dbReference type="InterPro" id="IPR012292">
    <property type="entry name" value="Globin/Proto"/>
</dbReference>
<dbReference type="GO" id="GO:0052621">
    <property type="term" value="F:diguanylate cyclase activity"/>
    <property type="evidence" value="ECO:0007669"/>
    <property type="project" value="UniProtKB-EC"/>
</dbReference>
<dbReference type="PANTHER" id="PTHR45138:SF9">
    <property type="entry name" value="DIGUANYLATE CYCLASE DGCM-RELATED"/>
    <property type="match status" value="1"/>
</dbReference>
<gene>
    <name evidence="6" type="ORF">GCM10011385_18860</name>
</gene>
<comment type="catalytic activity">
    <reaction evidence="4">
        <text>2 GTP = 3',3'-c-di-GMP + 2 diphosphate</text>
        <dbReference type="Rhea" id="RHEA:24898"/>
        <dbReference type="ChEBI" id="CHEBI:33019"/>
        <dbReference type="ChEBI" id="CHEBI:37565"/>
        <dbReference type="ChEBI" id="CHEBI:58805"/>
        <dbReference type="EC" id="2.7.7.65"/>
    </reaction>
</comment>
<dbReference type="Gene3D" id="1.10.490.10">
    <property type="entry name" value="Globins"/>
    <property type="match status" value="1"/>
</dbReference>
<name>A0A916RQ93_9HYPH</name>
<dbReference type="Proteomes" id="UP000636264">
    <property type="component" value="Unassembled WGS sequence"/>
</dbReference>
<dbReference type="InterPro" id="IPR048442">
    <property type="entry name" value="DosC_2nd"/>
</dbReference>
<dbReference type="InterPro" id="IPR050469">
    <property type="entry name" value="Diguanylate_Cyclase"/>
</dbReference>
<dbReference type="SUPFAM" id="SSF55073">
    <property type="entry name" value="Nucleotide cyclase"/>
    <property type="match status" value="1"/>
</dbReference>
<dbReference type="InterPro" id="IPR000160">
    <property type="entry name" value="GGDEF_dom"/>
</dbReference>
<dbReference type="CDD" id="cd01949">
    <property type="entry name" value="GGDEF"/>
    <property type="match status" value="1"/>
</dbReference>
<reference evidence="6" key="1">
    <citation type="journal article" date="2014" name="Int. J. Syst. Evol. Microbiol.">
        <title>Complete genome sequence of Corynebacterium casei LMG S-19264T (=DSM 44701T), isolated from a smear-ripened cheese.</title>
        <authorList>
            <consortium name="US DOE Joint Genome Institute (JGI-PGF)"/>
            <person name="Walter F."/>
            <person name="Albersmeier A."/>
            <person name="Kalinowski J."/>
            <person name="Ruckert C."/>
        </authorList>
    </citation>
    <scope>NUCLEOTIDE SEQUENCE</scope>
    <source>
        <strain evidence="6">CGMCC 1.15320</strain>
    </source>
</reference>
<dbReference type="InterPro" id="IPR029787">
    <property type="entry name" value="Nucleotide_cyclase"/>
</dbReference>
<dbReference type="EMBL" id="BMIF01000005">
    <property type="protein sequence ID" value="GGA65285.1"/>
    <property type="molecule type" value="Genomic_DNA"/>
</dbReference>
<dbReference type="PROSITE" id="PS50887">
    <property type="entry name" value="GGDEF"/>
    <property type="match status" value="1"/>
</dbReference>
<dbReference type="Pfam" id="PF21118">
    <property type="entry name" value="DosC_2nd"/>
    <property type="match status" value="1"/>
</dbReference>
<accession>A0A916RQ93</accession>
<dbReference type="SUPFAM" id="SSF46458">
    <property type="entry name" value="Globin-like"/>
    <property type="match status" value="1"/>
</dbReference>
<dbReference type="Pfam" id="PF11563">
    <property type="entry name" value="Protoglobin"/>
    <property type="match status" value="1"/>
</dbReference>
<dbReference type="GO" id="GO:0043709">
    <property type="term" value="P:cell adhesion involved in single-species biofilm formation"/>
    <property type="evidence" value="ECO:0007669"/>
    <property type="project" value="TreeGrafter"/>
</dbReference>
<dbReference type="EC" id="2.7.7.65" evidence="1"/>
<dbReference type="Pfam" id="PF00990">
    <property type="entry name" value="GGDEF"/>
    <property type="match status" value="1"/>
</dbReference>
<dbReference type="PANTHER" id="PTHR45138">
    <property type="entry name" value="REGULATORY COMPONENTS OF SENSORY TRANSDUCTION SYSTEM"/>
    <property type="match status" value="1"/>
</dbReference>
<reference evidence="6" key="2">
    <citation type="submission" date="2020-09" db="EMBL/GenBank/DDBJ databases">
        <authorList>
            <person name="Sun Q."/>
            <person name="Zhou Y."/>
        </authorList>
    </citation>
    <scope>NUCLEOTIDE SEQUENCE</scope>
    <source>
        <strain evidence="6">CGMCC 1.15320</strain>
    </source>
</reference>